<dbReference type="EMBL" id="LN890655">
    <property type="protein sequence ID" value="CUS04530.2"/>
    <property type="molecule type" value="Genomic_DNA"/>
</dbReference>
<dbReference type="InterPro" id="IPR005158">
    <property type="entry name" value="BTAD"/>
</dbReference>
<dbReference type="InterPro" id="IPR036388">
    <property type="entry name" value="WH-like_DNA-bd_sf"/>
</dbReference>
<evidence type="ECO:0000256" key="1">
    <source>
        <dbReference type="ARBA" id="ARBA00022574"/>
    </source>
</evidence>
<dbReference type="InterPro" id="IPR000719">
    <property type="entry name" value="Prot_kinase_dom"/>
</dbReference>
<reference evidence="9" key="1">
    <citation type="submission" date="2016-01" db="EMBL/GenBank/DDBJ databases">
        <authorList>
            <person name="Mcilroy J.S."/>
            <person name="Karst M S."/>
            <person name="Albertsen M."/>
        </authorList>
    </citation>
    <scope>NUCLEOTIDE SEQUENCE</scope>
    <source>
        <strain evidence="9">Cfx-K</strain>
    </source>
</reference>
<dbReference type="InterPro" id="IPR015943">
    <property type="entry name" value="WD40/YVTN_repeat-like_dom_sf"/>
</dbReference>
<dbReference type="Pfam" id="PF20703">
    <property type="entry name" value="nSTAND1"/>
    <property type="match status" value="1"/>
</dbReference>
<dbReference type="OrthoDB" id="141273at2"/>
<dbReference type="InterPro" id="IPR008271">
    <property type="entry name" value="Ser/Thr_kinase_AS"/>
</dbReference>
<dbReference type="SUPFAM" id="SSF50978">
    <property type="entry name" value="WD40 repeat-like"/>
    <property type="match status" value="1"/>
</dbReference>
<evidence type="ECO:0000259" key="8">
    <source>
        <dbReference type="PROSITE" id="PS50011"/>
    </source>
</evidence>
<evidence type="ECO:0000256" key="3">
    <source>
        <dbReference type="ARBA" id="ARBA00022741"/>
    </source>
</evidence>
<dbReference type="GO" id="GO:0005524">
    <property type="term" value="F:ATP binding"/>
    <property type="evidence" value="ECO:0007669"/>
    <property type="project" value="UniProtKB-UniRule"/>
</dbReference>
<keyword evidence="10" id="KW-1185">Reference proteome</keyword>
<dbReference type="PROSITE" id="PS50082">
    <property type="entry name" value="WD_REPEATS_2"/>
    <property type="match status" value="7"/>
</dbReference>
<keyword evidence="9" id="KW-0808">Transferase</keyword>
<dbReference type="InterPro" id="IPR036322">
    <property type="entry name" value="WD40_repeat_dom_sf"/>
</dbReference>
<dbReference type="SUPFAM" id="SSF56112">
    <property type="entry name" value="Protein kinase-like (PK-like)"/>
    <property type="match status" value="1"/>
</dbReference>
<evidence type="ECO:0000256" key="2">
    <source>
        <dbReference type="ARBA" id="ARBA00022737"/>
    </source>
</evidence>
<dbReference type="PROSITE" id="PS50011">
    <property type="entry name" value="PROTEIN_KINASE_DOM"/>
    <property type="match status" value="1"/>
</dbReference>
<feature type="repeat" description="WD" evidence="5">
    <location>
        <begin position="1636"/>
        <end position="1677"/>
    </location>
</feature>
<dbReference type="SUPFAM" id="SSF52540">
    <property type="entry name" value="P-loop containing nucleoside triphosphate hydrolases"/>
    <property type="match status" value="1"/>
</dbReference>
<feature type="binding site" evidence="6">
    <location>
        <position position="296"/>
    </location>
    <ligand>
        <name>ATP</name>
        <dbReference type="ChEBI" id="CHEBI:30616"/>
    </ligand>
</feature>
<keyword evidence="4 6" id="KW-0067">ATP-binding</keyword>
<feature type="repeat" description="WD" evidence="5">
    <location>
        <begin position="1500"/>
        <end position="1541"/>
    </location>
</feature>
<organism evidence="9 10">
    <name type="scientific">Candidatus Promineifilum breve</name>
    <dbReference type="NCBI Taxonomy" id="1806508"/>
    <lineage>
        <taxon>Bacteria</taxon>
        <taxon>Bacillati</taxon>
        <taxon>Chloroflexota</taxon>
        <taxon>Ardenticatenia</taxon>
        <taxon>Candidatus Promineifilales</taxon>
        <taxon>Candidatus Promineifilaceae</taxon>
        <taxon>Candidatus Promineifilum</taxon>
    </lineage>
</organism>
<dbReference type="InterPro" id="IPR049052">
    <property type="entry name" value="nSTAND1"/>
</dbReference>
<evidence type="ECO:0000256" key="7">
    <source>
        <dbReference type="SAM" id="MobiDB-lite"/>
    </source>
</evidence>
<dbReference type="Gene3D" id="1.10.510.10">
    <property type="entry name" value="Transferase(Phosphotransferase) domain 1"/>
    <property type="match status" value="1"/>
</dbReference>
<dbReference type="CDD" id="cd00200">
    <property type="entry name" value="WD40"/>
    <property type="match status" value="1"/>
</dbReference>
<evidence type="ECO:0000313" key="10">
    <source>
        <dbReference type="Proteomes" id="UP000215027"/>
    </source>
</evidence>
<protein>
    <submittedName>
        <fullName evidence="9">Calcium/calmodulin-dependent protein kinase</fullName>
        <ecNumber evidence="9">2.7.11.17</ecNumber>
    </submittedName>
</protein>
<dbReference type="SMART" id="SM00220">
    <property type="entry name" value="S_TKc"/>
    <property type="match status" value="1"/>
</dbReference>
<dbReference type="EC" id="2.7.11.17" evidence="9"/>
<dbReference type="PANTHER" id="PTHR19879:SF9">
    <property type="entry name" value="TRANSCRIPTION INITIATION FACTOR TFIID SUBUNIT 5"/>
    <property type="match status" value="1"/>
</dbReference>
<keyword evidence="2" id="KW-0677">Repeat</keyword>
<dbReference type="Gene3D" id="3.40.50.300">
    <property type="entry name" value="P-loop containing nucleotide triphosphate hydrolases"/>
    <property type="match status" value="1"/>
</dbReference>
<dbReference type="Proteomes" id="UP000215027">
    <property type="component" value="Chromosome I"/>
</dbReference>
<dbReference type="PROSITE" id="PS00108">
    <property type="entry name" value="PROTEIN_KINASE_ST"/>
    <property type="match status" value="1"/>
</dbReference>
<evidence type="ECO:0000256" key="5">
    <source>
        <dbReference type="PROSITE-ProRule" id="PRU00221"/>
    </source>
</evidence>
<dbReference type="Pfam" id="PF00400">
    <property type="entry name" value="WD40"/>
    <property type="match status" value="7"/>
</dbReference>
<dbReference type="Pfam" id="PF00069">
    <property type="entry name" value="Pkinase"/>
    <property type="match status" value="1"/>
</dbReference>
<dbReference type="InterPro" id="IPR011009">
    <property type="entry name" value="Kinase-like_dom_sf"/>
</dbReference>
<sequence>MQGLSIAVMGDMRVMADGREFGGFRTRLAQALLIYLACEPGRHRREHLMSLLWPGLPQLSAQQNLRQNLYFLRQSLPLVAGRGNGDRTPLILADREALQLNPHALVEVDARRLADLLDLLYPTRAYLTEAAALYHGDFLRDFYLPDSNPFEEWATARRESFRRGVLQVLERLTALALADEDYEGAEGYVRRQLAVDPLQDAAHRSLIEILARSGRRSAALAHFESYSKLLNAELGINPGAGTMALLGAIQSGAVARSDRQPQAIRGYELGEELGRGSFGLVYRAYQPAVGRDVAIKIIPGRYADDADFIRRFEAEARTIAHLEHPQIVPLYDYWREPGHAYLVMRYLRGGNLSTPVQWSLAQVAHIVDQVAAALHYAHQNGIIHRDVKPANVLLDTDGNAYLADFGLARLFRPGDGLPLSESLSGTPEFLSPEQARGEATSPLSDQYSLGLLIYQTLTGAPPFRADSLLHLIEMHLRQPLPAARALRPDVPAAVDAVLAKATAKQAADRFADVGAFAQAFRAAAEGQPALLIPLQPPADMLNPYKGLLAFTEADSELFFGRAALTNRLVARLSAPEGSRFLAVVGPSGSGKSSLVKAGLVPALRAGAIPGSEKWFVVDMIPGPHPFEELETALLRVAVNPPDSLVEQLPTDEGGILRAVRRCLPGSGAELLLIIDQFEEMFTLVADRAVAARFLDGLTAAVNDPDSPLRVILSLRADFYDRPLLHPGLSELIQQRTEVVVPLTTDELVLAIERPVARYGIQVEPELVAALVADVTEQPGALPLLQYTLSELFEARQNGRLTLGAYRDLGGVSGALAQRAEAIYDGLNDACRAATHALFSRLVTLGAEVEDTRRRVLRDELLALDVAGGQQAPGGSQQSAMAEAIDTYGAARLLFFDRDPLTRGPTVEIAHEALLRAWPRLRDWLDQDRGDLRLCRLLTQAEAEWAAAGHDDDFLLRGARLNQLAPLAEGHIPLTGRELAFLEASLAARRERLAAEEARRQSELATAQRLAETEQQRAGEQALAAARLRRQAALLAGALLVAAALAVAAFLLARQSARNATLAAAREREALVNAELAATREAEAIASARVATSREISLAAANTLSFDPELSILLALHALQTAPTQQGEEALHQALQQMRVLASFPTATTGQTAPHFALSPDGRQVATADATTLTIRDTLSGEVLRALPLVATATAHYHLAFDAGGERLTILSATNDRTALTSQTWNLADVETVTSATFPLALGDPAVIALSPDWSLMAVGRNETTVEIWDIPAARPIAVLDGFEDIVTDVDFDPTGQFMAAGVRNGAVTLWAMADLRDKTLPPPIATIGGQSDADDAGGLVHLRFIDARSLALGFLGQVEVWDITQPDRPRYTLVENALLTLDVAVTPDLTRLATAGQDGTAHIWQPATGEHILALARHQSPVTAVRFGPGPERLYTLDRDGLFRVWDARPHALGEKATLTVDRGVFDIQLNPDETELALGNAAGPAAVWDIAGGQRRFVMPGDVGGVYRVAYDPAGQWVAAVGTDNRIRIYDATSGEMLRQWAGHGAGLTAGLFPGTLDVAFSPDGTRLATAGADGLAKVWDAATGRELLTFAGHSDSLLSLVWSPDGRAIATSSDEGDASILLWNPDTGEIIHRLVGHTIRAWGLAFSPDGAILISGGARGEIKAWDVATGANLYAVLDESDDIGSVTFTPDGQQFFTSGSVPLRLRRVADGAELLFLSDSLIWSTAISRDGRWLYAADVAGSVRVMAVHLADAVAIAHERLTRWWRAEECLAYLHTEECPPAPEGFAANE</sequence>
<dbReference type="SUPFAM" id="SSF48452">
    <property type="entry name" value="TPR-like"/>
    <property type="match status" value="1"/>
</dbReference>
<gene>
    <name evidence="9" type="ORF">CFX0092_A2652</name>
</gene>
<dbReference type="Pfam" id="PF03704">
    <property type="entry name" value="BTAD"/>
    <property type="match status" value="1"/>
</dbReference>
<dbReference type="InterPro" id="IPR017441">
    <property type="entry name" value="Protein_kinase_ATP_BS"/>
</dbReference>
<dbReference type="Gene3D" id="1.25.40.10">
    <property type="entry name" value="Tetratricopeptide repeat domain"/>
    <property type="match status" value="1"/>
</dbReference>
<keyword evidence="1 5" id="KW-0853">WD repeat</keyword>
<dbReference type="Gene3D" id="1.10.10.10">
    <property type="entry name" value="Winged helix-like DNA-binding domain superfamily/Winged helix DNA-binding domain"/>
    <property type="match status" value="1"/>
</dbReference>
<evidence type="ECO:0000256" key="4">
    <source>
        <dbReference type="ARBA" id="ARBA00022840"/>
    </source>
</evidence>
<dbReference type="InterPro" id="IPR001680">
    <property type="entry name" value="WD40_rpt"/>
</dbReference>
<dbReference type="InterPro" id="IPR027417">
    <property type="entry name" value="P-loop_NTPase"/>
</dbReference>
<dbReference type="PROSITE" id="PS00678">
    <property type="entry name" value="WD_REPEATS_1"/>
    <property type="match status" value="1"/>
</dbReference>
<dbReference type="InterPro" id="IPR011990">
    <property type="entry name" value="TPR-like_helical_dom_sf"/>
</dbReference>
<feature type="repeat" description="WD" evidence="5">
    <location>
        <begin position="1279"/>
        <end position="1310"/>
    </location>
</feature>
<dbReference type="PROSITE" id="PS50294">
    <property type="entry name" value="WD_REPEATS_REGION"/>
    <property type="match status" value="3"/>
</dbReference>
<feature type="region of interest" description="Disordered" evidence="7">
    <location>
        <begin position="422"/>
        <end position="441"/>
    </location>
</feature>
<dbReference type="PROSITE" id="PS00107">
    <property type="entry name" value="PROTEIN_KINASE_ATP"/>
    <property type="match status" value="1"/>
</dbReference>
<dbReference type="GO" id="GO:0004683">
    <property type="term" value="F:calcium/calmodulin-dependent protein kinase activity"/>
    <property type="evidence" value="ECO:0007669"/>
    <property type="project" value="UniProtKB-EC"/>
</dbReference>
<feature type="domain" description="Protein kinase" evidence="8">
    <location>
        <begin position="267"/>
        <end position="521"/>
    </location>
</feature>
<keyword evidence="3 6" id="KW-0547">Nucleotide-binding</keyword>
<dbReference type="SUPFAM" id="SSF50998">
    <property type="entry name" value="Quinoprotein alcohol dehydrogenase-like"/>
    <property type="match status" value="1"/>
</dbReference>
<dbReference type="KEGG" id="pbf:CFX0092_A2652"/>
<evidence type="ECO:0000256" key="6">
    <source>
        <dbReference type="PROSITE-ProRule" id="PRU10141"/>
    </source>
</evidence>
<dbReference type="SMART" id="SM00320">
    <property type="entry name" value="WD40"/>
    <property type="match status" value="10"/>
</dbReference>
<dbReference type="Gene3D" id="2.130.10.10">
    <property type="entry name" value="YVTN repeat-like/Quinoprotein amine dehydrogenase"/>
    <property type="match status" value="4"/>
</dbReference>
<dbReference type="PANTHER" id="PTHR19879">
    <property type="entry name" value="TRANSCRIPTION INITIATION FACTOR TFIID"/>
    <property type="match status" value="1"/>
</dbReference>
<feature type="repeat" description="WD" evidence="5">
    <location>
        <begin position="1560"/>
        <end position="1591"/>
    </location>
</feature>
<feature type="repeat" description="WD" evidence="5">
    <location>
        <begin position="1383"/>
        <end position="1414"/>
    </location>
</feature>
<dbReference type="InterPro" id="IPR011047">
    <property type="entry name" value="Quinoprotein_ADH-like_sf"/>
</dbReference>
<dbReference type="SMART" id="SM01043">
    <property type="entry name" value="BTAD"/>
    <property type="match status" value="1"/>
</dbReference>
<proteinExistence type="predicted"/>
<dbReference type="InterPro" id="IPR019775">
    <property type="entry name" value="WD40_repeat_CS"/>
</dbReference>
<feature type="repeat" description="WD" evidence="5">
    <location>
        <begin position="1592"/>
        <end position="1635"/>
    </location>
</feature>
<accession>A0A160T6T5</accession>
<dbReference type="CDD" id="cd14014">
    <property type="entry name" value="STKc_PknB_like"/>
    <property type="match status" value="1"/>
</dbReference>
<keyword evidence="9" id="KW-0418">Kinase</keyword>
<dbReference type="GO" id="GO:0005829">
    <property type="term" value="C:cytosol"/>
    <property type="evidence" value="ECO:0007669"/>
    <property type="project" value="UniProtKB-ARBA"/>
</dbReference>
<dbReference type="RefSeq" id="WP_095043851.1">
    <property type="nucleotide sequence ID" value="NZ_LN890655.1"/>
</dbReference>
<feature type="repeat" description="WD" evidence="5">
    <location>
        <begin position="1415"/>
        <end position="1447"/>
    </location>
</feature>
<evidence type="ECO:0000313" key="9">
    <source>
        <dbReference type="EMBL" id="CUS04530.2"/>
    </source>
</evidence>
<dbReference type="Gene3D" id="3.30.200.20">
    <property type="entry name" value="Phosphorylase Kinase, domain 1"/>
    <property type="match status" value="1"/>
</dbReference>
<name>A0A160T6T5_9CHLR</name>